<evidence type="ECO:0000256" key="2">
    <source>
        <dbReference type="ARBA" id="ARBA00022741"/>
    </source>
</evidence>
<dbReference type="GO" id="GO:0010389">
    <property type="term" value="P:regulation of G2/M transition of mitotic cell cycle"/>
    <property type="evidence" value="ECO:0007669"/>
    <property type="project" value="TreeGrafter"/>
</dbReference>
<accession>A0AAJ0FZH0</accession>
<evidence type="ECO:0000256" key="5">
    <source>
        <dbReference type="ARBA" id="ARBA00048367"/>
    </source>
</evidence>
<dbReference type="InterPro" id="IPR011009">
    <property type="entry name" value="Kinase-like_dom_sf"/>
</dbReference>
<dbReference type="PROSITE" id="PS50011">
    <property type="entry name" value="PROTEIN_KINASE_DOM"/>
    <property type="match status" value="1"/>
</dbReference>
<dbReference type="GO" id="GO:0005524">
    <property type="term" value="F:ATP binding"/>
    <property type="evidence" value="ECO:0007669"/>
    <property type="project" value="UniProtKB-KW"/>
</dbReference>
<dbReference type="GO" id="GO:0007165">
    <property type="term" value="P:signal transduction"/>
    <property type="evidence" value="ECO:0007669"/>
    <property type="project" value="TreeGrafter"/>
</dbReference>
<dbReference type="EMBL" id="JASWJB010000002">
    <property type="protein sequence ID" value="KAK2616895.1"/>
    <property type="molecule type" value="Genomic_DNA"/>
</dbReference>
<dbReference type="SUPFAM" id="SSF56112">
    <property type="entry name" value="Protein kinase-like (PK-like)"/>
    <property type="match status" value="1"/>
</dbReference>
<dbReference type="GO" id="GO:0000082">
    <property type="term" value="P:G1/S transition of mitotic cell cycle"/>
    <property type="evidence" value="ECO:0007669"/>
    <property type="project" value="TreeGrafter"/>
</dbReference>
<proteinExistence type="predicted"/>
<reference evidence="7" key="1">
    <citation type="submission" date="2023-06" db="EMBL/GenBank/DDBJ databases">
        <title>Conoideocrella luteorostrata (Hypocreales: Clavicipitaceae), a potential biocontrol fungus for elongate hemlock scale in United States Christmas tree production areas.</title>
        <authorList>
            <person name="Barrett H."/>
            <person name="Lovett B."/>
            <person name="Macias A.M."/>
            <person name="Stajich J.E."/>
            <person name="Kasson M.T."/>
        </authorList>
    </citation>
    <scope>NUCLEOTIDE SEQUENCE</scope>
    <source>
        <strain evidence="7">ARSEF 14590</strain>
    </source>
</reference>
<feature type="domain" description="Protein kinase" evidence="6">
    <location>
        <begin position="79"/>
        <end position="374"/>
    </location>
</feature>
<keyword evidence="3" id="KW-0067">ATP-binding</keyword>
<keyword evidence="8" id="KW-1185">Reference proteome</keyword>
<evidence type="ECO:0000259" key="6">
    <source>
        <dbReference type="PROSITE" id="PS50011"/>
    </source>
</evidence>
<dbReference type="GO" id="GO:0005634">
    <property type="term" value="C:nucleus"/>
    <property type="evidence" value="ECO:0007669"/>
    <property type="project" value="TreeGrafter"/>
</dbReference>
<protein>
    <recommendedName>
        <fullName evidence="1">cyclin-dependent kinase</fullName>
        <ecNumber evidence="1">2.7.11.22</ecNumber>
    </recommendedName>
</protein>
<dbReference type="GO" id="GO:0030332">
    <property type="term" value="F:cyclin binding"/>
    <property type="evidence" value="ECO:0007669"/>
    <property type="project" value="TreeGrafter"/>
</dbReference>
<dbReference type="SMART" id="SM00220">
    <property type="entry name" value="S_TKc"/>
    <property type="match status" value="1"/>
</dbReference>
<dbReference type="InterPro" id="IPR000719">
    <property type="entry name" value="Prot_kinase_dom"/>
</dbReference>
<dbReference type="Gene3D" id="1.10.510.10">
    <property type="entry name" value="Transferase(Phosphotransferase) domain 1"/>
    <property type="match status" value="1"/>
</dbReference>
<sequence length="379" mass="41865">MAAAWKTSLSILDRYTNIQTLQASLPEERREDAIAIEQDAYQNSYSRHAYDAALASHAVPLPPQPSTPDTEKGIAIGTYHNCTPIAQGVTSEVYRSSAYALKVIVAHRNLEPHNPQREASILTELHSLLPPPGHIIQLIETFRDQEQRFVLVFPYLPLTLDAVLSDTTSALPTDHLITIFTDVLNALVSVHEEGVIHRDIKPSAVLLQSPSGPAYLSDFGTAWHPRLSAYTESPTDKVLDIGTGAYRAPEVLFANKAYGPPVDIWALGIMLAQAITSPPKAPFESRPVHEDGNQLGLILSIFKTLGTPTEETWPEAKSFKVSPFELWTVFPQRSWDDVLPAANADFRDIVGKLVCFESGNRLTATEVGYAHGWMEYFRG</sequence>
<dbReference type="GO" id="GO:0010468">
    <property type="term" value="P:regulation of gene expression"/>
    <property type="evidence" value="ECO:0007669"/>
    <property type="project" value="TreeGrafter"/>
</dbReference>
<evidence type="ECO:0000313" key="7">
    <source>
        <dbReference type="EMBL" id="KAK2616895.1"/>
    </source>
</evidence>
<dbReference type="InterPro" id="IPR050108">
    <property type="entry name" value="CDK"/>
</dbReference>
<evidence type="ECO:0000256" key="4">
    <source>
        <dbReference type="ARBA" id="ARBA00047811"/>
    </source>
</evidence>
<comment type="catalytic activity">
    <reaction evidence="5">
        <text>L-seryl-[protein] + ATP = O-phospho-L-seryl-[protein] + ADP + H(+)</text>
        <dbReference type="Rhea" id="RHEA:17989"/>
        <dbReference type="Rhea" id="RHEA-COMP:9863"/>
        <dbReference type="Rhea" id="RHEA-COMP:11604"/>
        <dbReference type="ChEBI" id="CHEBI:15378"/>
        <dbReference type="ChEBI" id="CHEBI:29999"/>
        <dbReference type="ChEBI" id="CHEBI:30616"/>
        <dbReference type="ChEBI" id="CHEBI:83421"/>
        <dbReference type="ChEBI" id="CHEBI:456216"/>
        <dbReference type="EC" id="2.7.11.22"/>
    </reaction>
</comment>
<evidence type="ECO:0000256" key="3">
    <source>
        <dbReference type="ARBA" id="ARBA00022840"/>
    </source>
</evidence>
<dbReference type="GO" id="GO:0000307">
    <property type="term" value="C:cyclin-dependent protein kinase holoenzyme complex"/>
    <property type="evidence" value="ECO:0007669"/>
    <property type="project" value="TreeGrafter"/>
</dbReference>
<name>A0AAJ0FZH0_9HYPO</name>
<dbReference type="Proteomes" id="UP001251528">
    <property type="component" value="Unassembled WGS sequence"/>
</dbReference>
<dbReference type="Gene3D" id="3.30.200.20">
    <property type="entry name" value="Phosphorylase Kinase, domain 1"/>
    <property type="match status" value="1"/>
</dbReference>
<dbReference type="AlphaFoldDB" id="A0AAJ0FZH0"/>
<dbReference type="PANTHER" id="PTHR24056:SF576">
    <property type="entry name" value="SERINE_THREONINE-PROTEIN KINASE CSK1"/>
    <property type="match status" value="1"/>
</dbReference>
<evidence type="ECO:0000313" key="8">
    <source>
        <dbReference type="Proteomes" id="UP001251528"/>
    </source>
</evidence>
<evidence type="ECO:0000256" key="1">
    <source>
        <dbReference type="ARBA" id="ARBA00012425"/>
    </source>
</evidence>
<gene>
    <name evidence="7" type="ORF">QQS21_000273</name>
</gene>
<dbReference type="PANTHER" id="PTHR24056">
    <property type="entry name" value="CELL DIVISION PROTEIN KINASE"/>
    <property type="match status" value="1"/>
</dbReference>
<dbReference type="Pfam" id="PF00069">
    <property type="entry name" value="Pkinase"/>
    <property type="match status" value="1"/>
</dbReference>
<dbReference type="EC" id="2.7.11.22" evidence="1"/>
<comment type="caution">
    <text evidence="7">The sequence shown here is derived from an EMBL/GenBank/DDBJ whole genome shotgun (WGS) entry which is preliminary data.</text>
</comment>
<dbReference type="GO" id="GO:0004693">
    <property type="term" value="F:cyclin-dependent protein serine/threonine kinase activity"/>
    <property type="evidence" value="ECO:0007669"/>
    <property type="project" value="UniProtKB-EC"/>
</dbReference>
<comment type="catalytic activity">
    <reaction evidence="4">
        <text>L-threonyl-[protein] + ATP = O-phospho-L-threonyl-[protein] + ADP + H(+)</text>
        <dbReference type="Rhea" id="RHEA:46608"/>
        <dbReference type="Rhea" id="RHEA-COMP:11060"/>
        <dbReference type="Rhea" id="RHEA-COMP:11605"/>
        <dbReference type="ChEBI" id="CHEBI:15378"/>
        <dbReference type="ChEBI" id="CHEBI:30013"/>
        <dbReference type="ChEBI" id="CHEBI:30616"/>
        <dbReference type="ChEBI" id="CHEBI:61977"/>
        <dbReference type="ChEBI" id="CHEBI:456216"/>
        <dbReference type="EC" id="2.7.11.22"/>
    </reaction>
</comment>
<organism evidence="7 8">
    <name type="scientific">Conoideocrella luteorostrata</name>
    <dbReference type="NCBI Taxonomy" id="1105319"/>
    <lineage>
        <taxon>Eukaryota</taxon>
        <taxon>Fungi</taxon>
        <taxon>Dikarya</taxon>
        <taxon>Ascomycota</taxon>
        <taxon>Pezizomycotina</taxon>
        <taxon>Sordariomycetes</taxon>
        <taxon>Hypocreomycetidae</taxon>
        <taxon>Hypocreales</taxon>
        <taxon>Clavicipitaceae</taxon>
        <taxon>Conoideocrella</taxon>
    </lineage>
</organism>
<dbReference type="GO" id="GO:0005737">
    <property type="term" value="C:cytoplasm"/>
    <property type="evidence" value="ECO:0007669"/>
    <property type="project" value="TreeGrafter"/>
</dbReference>
<keyword evidence="2" id="KW-0547">Nucleotide-binding</keyword>